<sequence>MRGGGDDRHQNAEAECKQLANSILMENDSHCCPRTPRCFLNHRNKFMRFGPTWGSALVGHSQTPTPRRDLGINLLRRESDSFLRTSSDACISAINAFYDQVLSYGRRRSVILEAPVHDKHCVLANVFAAYFLSSSDPSRVHHHLQAAKAGLDRATPYEKAVYDAINCLMSNDRDDNVAVELLTQLLKSFPKDLLSLKKAQVLCFYMGNPDLSLALVQQVLPQNQEEGFIYGMLAFPLLELGCMEEAEKAARRGLDINKKDGWAQHALCHVLQYRCRFKEAVGFMEACSPTWSDCLSFLVTHNWWHVALCYLEANSPLSKILEIYDNYIWKELEKPDAMGPDVYLNALGLMLRLFVRGEFGPCEGRLKILANVLTDKANWHLEWHFDLLTTWALAKSGEIFAAEELLGSFKSRMLKMTPKKQEKMQRGMMLAEALYLYGRGDYKRALDLLGLDFDANDCKMIGASNEQLDVFNEVWYDILMNTGHAAKAIEVIEKQIKKREEAPYLWRLLERGYSKLGSPEEAAIAGDKARSLEKGHFK</sequence>
<proteinExistence type="predicted"/>
<dbReference type="InterPro" id="IPR033891">
    <property type="entry name" value="TTC38"/>
</dbReference>
<dbReference type="PANTHER" id="PTHR16263:SF4">
    <property type="entry name" value="TETRATRICOPEPTIDE REPEAT PROTEIN 38"/>
    <property type="match status" value="1"/>
</dbReference>
<evidence type="ECO:0000256" key="1">
    <source>
        <dbReference type="ARBA" id="ARBA00022737"/>
    </source>
</evidence>
<reference evidence="3 4" key="1">
    <citation type="journal article" date="2021" name="Hortic Res">
        <title>The domestication of Cucurbita argyrosperma as revealed by the genome of its wild relative.</title>
        <authorList>
            <person name="Barrera-Redondo J."/>
            <person name="Sanchez-de la Vega G."/>
            <person name="Aguirre-Liguori J.A."/>
            <person name="Castellanos-Morales G."/>
            <person name="Gutierrez-Guerrero Y.T."/>
            <person name="Aguirre-Dugua X."/>
            <person name="Aguirre-Planter E."/>
            <person name="Tenaillon M.I."/>
            <person name="Lira-Saade R."/>
            <person name="Eguiarte L.E."/>
        </authorList>
    </citation>
    <scope>NUCLEOTIDE SEQUENCE [LARGE SCALE GENOMIC DNA]</scope>
    <source>
        <strain evidence="3">JBR-2021</strain>
    </source>
</reference>
<dbReference type="PANTHER" id="PTHR16263">
    <property type="entry name" value="TETRATRICOPEPTIDE REPEAT PROTEIN 38"/>
    <property type="match status" value="1"/>
</dbReference>
<organism evidence="3 4">
    <name type="scientific">Cucurbita argyrosperma subsp. sororia</name>
    <dbReference type="NCBI Taxonomy" id="37648"/>
    <lineage>
        <taxon>Eukaryota</taxon>
        <taxon>Viridiplantae</taxon>
        <taxon>Streptophyta</taxon>
        <taxon>Embryophyta</taxon>
        <taxon>Tracheophyta</taxon>
        <taxon>Spermatophyta</taxon>
        <taxon>Magnoliopsida</taxon>
        <taxon>eudicotyledons</taxon>
        <taxon>Gunneridae</taxon>
        <taxon>Pentapetalae</taxon>
        <taxon>rosids</taxon>
        <taxon>fabids</taxon>
        <taxon>Cucurbitales</taxon>
        <taxon>Cucurbitaceae</taxon>
        <taxon>Cucurbiteae</taxon>
        <taxon>Cucurbita</taxon>
    </lineage>
</organism>
<dbReference type="EMBL" id="JAGKQH010000004">
    <property type="protein sequence ID" value="KAG6601396.1"/>
    <property type="molecule type" value="Genomic_DNA"/>
</dbReference>
<comment type="caution">
    <text evidence="3">The sequence shown here is derived from an EMBL/GenBank/DDBJ whole genome shotgun (WGS) entry which is preliminary data.</text>
</comment>
<protein>
    <submittedName>
        <fullName evidence="3">Tetratricopeptide repeat protein 38</fullName>
    </submittedName>
</protein>
<evidence type="ECO:0000256" key="2">
    <source>
        <dbReference type="ARBA" id="ARBA00022803"/>
    </source>
</evidence>
<keyword evidence="2" id="KW-0802">TPR repeat</keyword>
<gene>
    <name evidence="3" type="primary">ttc38</name>
    <name evidence="3" type="ORF">SDJN03_06629</name>
</gene>
<accession>A0AAV6NQM4</accession>
<evidence type="ECO:0000313" key="4">
    <source>
        <dbReference type="Proteomes" id="UP000685013"/>
    </source>
</evidence>
<name>A0AAV6NQM4_9ROSI</name>
<keyword evidence="4" id="KW-1185">Reference proteome</keyword>
<dbReference type="CDD" id="cd05804">
    <property type="entry name" value="StaR_like"/>
    <property type="match status" value="1"/>
</dbReference>
<evidence type="ECO:0000313" key="3">
    <source>
        <dbReference type="EMBL" id="KAG6601396.1"/>
    </source>
</evidence>
<dbReference type="AlphaFoldDB" id="A0AAV6NQM4"/>
<dbReference type="Proteomes" id="UP000685013">
    <property type="component" value="Chromosome 4"/>
</dbReference>
<feature type="non-terminal residue" evidence="3">
    <location>
        <position position="1"/>
    </location>
</feature>
<keyword evidence="1" id="KW-0677">Repeat</keyword>